<dbReference type="KEGG" id="oho:Oweho_2958"/>
<keyword evidence="3" id="KW-1185">Reference proteome</keyword>
<accession>G8R1W5</accession>
<dbReference type="SUPFAM" id="SSF109998">
    <property type="entry name" value="Triger factor/SurA peptide-binding domain-like"/>
    <property type="match status" value="1"/>
</dbReference>
<dbReference type="PIRSF" id="PIRSF003095">
    <property type="entry name" value="Trigger_factor"/>
    <property type="match status" value="1"/>
</dbReference>
<evidence type="ECO:0000259" key="1">
    <source>
        <dbReference type="Pfam" id="PF05697"/>
    </source>
</evidence>
<dbReference type="PANTHER" id="PTHR30560">
    <property type="entry name" value="TRIGGER FACTOR CHAPERONE AND PEPTIDYL-PROLYL CIS/TRANS ISOMERASE"/>
    <property type="match status" value="1"/>
</dbReference>
<sequence>MNVTTNKTGDLNAVLTVNITPEDYQGKVEKVLKDYRKNAKIPGFRPGMVPTGLIKKQYGKAVLIDEVNHILQHAVTDHLREEKLDILGNPLPVPNDNIDWETQSEFSFDFEIGLAPEFELSISDKTKVPYYKISADKKMVDRYVEDYAKRFGKMSSPEAVEENCIIKGDLVEVDKDGNAVEDGITANASVGLDSLDDKKTIKALTGLKVGDKATIDSKKAFKEDFNFANVIGSTKEAVEASTGLFEITIAEITKIEPAEMNQELFDKVFGEGTVKDEKEFRARIKEDAEKMFIGESDRKFYEDVKDVVLDKTKFELPDEFLKKWMQTSGEKPVTAEEVEVQYPQMKDSLKWQLVESKLVKEKGIEVSQEELVNYTKELVMRQMAQYGQQPEEKDLEDIAKRVLDNQEESQRIADQLFGDKLLKFYKETVKINEKEVSFDEFVKMLSK</sequence>
<dbReference type="HOGENOM" id="CLU_045516_0_0_10"/>
<organism evidence="2 3">
    <name type="scientific">Owenweeksia hongkongensis (strain DSM 17368 / CIP 108786 / JCM 12287 / NRRL B-23963 / UST20020801)</name>
    <dbReference type="NCBI Taxonomy" id="926562"/>
    <lineage>
        <taxon>Bacteria</taxon>
        <taxon>Pseudomonadati</taxon>
        <taxon>Bacteroidota</taxon>
        <taxon>Flavobacteriia</taxon>
        <taxon>Flavobacteriales</taxon>
        <taxon>Owenweeksiaceae</taxon>
        <taxon>Owenweeksia</taxon>
    </lineage>
</organism>
<dbReference type="OrthoDB" id="9767721at2"/>
<dbReference type="GO" id="GO:0043022">
    <property type="term" value="F:ribosome binding"/>
    <property type="evidence" value="ECO:0007669"/>
    <property type="project" value="TreeGrafter"/>
</dbReference>
<evidence type="ECO:0000313" key="3">
    <source>
        <dbReference type="Proteomes" id="UP000005631"/>
    </source>
</evidence>
<dbReference type="GO" id="GO:0003755">
    <property type="term" value="F:peptidyl-prolyl cis-trans isomerase activity"/>
    <property type="evidence" value="ECO:0007669"/>
    <property type="project" value="TreeGrafter"/>
</dbReference>
<dbReference type="PANTHER" id="PTHR30560:SF3">
    <property type="entry name" value="TRIGGER FACTOR-LIKE PROTEIN TIG, CHLOROPLASTIC"/>
    <property type="match status" value="1"/>
</dbReference>
<dbReference type="Gene3D" id="1.10.3120.10">
    <property type="entry name" value="Trigger factor, C-terminal domain"/>
    <property type="match status" value="1"/>
</dbReference>
<dbReference type="Gene3D" id="3.30.70.1050">
    <property type="entry name" value="Trigger factor ribosome-binding domain"/>
    <property type="match status" value="1"/>
</dbReference>
<protein>
    <submittedName>
        <fullName evidence="2">Trigger factor</fullName>
    </submittedName>
</protein>
<dbReference type="RefSeq" id="WP_014203264.1">
    <property type="nucleotide sequence ID" value="NC_016599.1"/>
</dbReference>
<dbReference type="GO" id="GO:0044183">
    <property type="term" value="F:protein folding chaperone"/>
    <property type="evidence" value="ECO:0007669"/>
    <property type="project" value="TreeGrafter"/>
</dbReference>
<proteinExistence type="predicted"/>
<dbReference type="EMBL" id="CP003156">
    <property type="protein sequence ID" value="AEV33915.1"/>
    <property type="molecule type" value="Genomic_DNA"/>
</dbReference>
<reference evidence="2 3" key="1">
    <citation type="journal article" date="2012" name="Stand. Genomic Sci.">
        <title>Genome sequence of the orange-pigmented seawater bacterium Owenweeksia hongkongensis type strain (UST20020801(T)).</title>
        <authorList>
            <person name="Riedel T."/>
            <person name="Held B."/>
            <person name="Nolan M."/>
            <person name="Lucas S."/>
            <person name="Lapidus A."/>
            <person name="Tice H."/>
            <person name="Del Rio T.G."/>
            <person name="Cheng J.F."/>
            <person name="Han C."/>
            <person name="Tapia R."/>
            <person name="Goodwin L.A."/>
            <person name="Pitluck S."/>
            <person name="Liolios K."/>
            <person name="Mavromatis K."/>
            <person name="Pagani I."/>
            <person name="Ivanova N."/>
            <person name="Mikhailova N."/>
            <person name="Pati A."/>
            <person name="Chen A."/>
            <person name="Palaniappan K."/>
            <person name="Rohde M."/>
            <person name="Tindall B.J."/>
            <person name="Detter J.C."/>
            <person name="Goker M."/>
            <person name="Woyke T."/>
            <person name="Bristow J."/>
            <person name="Eisen J.A."/>
            <person name="Markowitz V."/>
            <person name="Hugenholtz P."/>
            <person name="Klenk H.P."/>
            <person name="Kyrpides N.C."/>
        </authorList>
    </citation>
    <scope>NUCLEOTIDE SEQUENCE</scope>
    <source>
        <strain evidence="3">DSM 17368 / JCM 12287 / NRRL B-23963</strain>
    </source>
</reference>
<dbReference type="Proteomes" id="UP000005631">
    <property type="component" value="Chromosome"/>
</dbReference>
<dbReference type="InterPro" id="IPR027304">
    <property type="entry name" value="Trigger_fact/SurA_dom_sf"/>
</dbReference>
<dbReference type="GO" id="GO:0051083">
    <property type="term" value="P:'de novo' cotranslational protein folding"/>
    <property type="evidence" value="ECO:0007669"/>
    <property type="project" value="TreeGrafter"/>
</dbReference>
<dbReference type="AlphaFoldDB" id="G8R1W5"/>
<gene>
    <name evidence="2" type="ordered locus">Oweho_2958</name>
</gene>
<dbReference type="InterPro" id="IPR036611">
    <property type="entry name" value="Trigger_fac_ribosome-bd_sf"/>
</dbReference>
<dbReference type="SUPFAM" id="SSF102735">
    <property type="entry name" value="Trigger factor ribosome-binding domain"/>
    <property type="match status" value="1"/>
</dbReference>
<dbReference type="GO" id="GO:0015031">
    <property type="term" value="P:protein transport"/>
    <property type="evidence" value="ECO:0007669"/>
    <property type="project" value="InterPro"/>
</dbReference>
<dbReference type="NCBIfam" id="TIGR00115">
    <property type="entry name" value="tig"/>
    <property type="match status" value="1"/>
</dbReference>
<dbReference type="InterPro" id="IPR037041">
    <property type="entry name" value="Trigger_fac_C_sf"/>
</dbReference>
<evidence type="ECO:0000313" key="2">
    <source>
        <dbReference type="EMBL" id="AEV33915.1"/>
    </source>
</evidence>
<dbReference type="InterPro" id="IPR008881">
    <property type="entry name" value="Trigger_fac_ribosome-bd_bac"/>
</dbReference>
<dbReference type="eggNOG" id="COG0544">
    <property type="taxonomic scope" value="Bacteria"/>
</dbReference>
<dbReference type="GO" id="GO:0043335">
    <property type="term" value="P:protein unfolding"/>
    <property type="evidence" value="ECO:0007669"/>
    <property type="project" value="TreeGrafter"/>
</dbReference>
<feature type="domain" description="Trigger factor ribosome-binding bacterial" evidence="1">
    <location>
        <begin position="1"/>
        <end position="146"/>
    </location>
</feature>
<dbReference type="InterPro" id="IPR005215">
    <property type="entry name" value="Trig_fac"/>
</dbReference>
<dbReference type="STRING" id="926562.Oweho_2958"/>
<dbReference type="PATRIC" id="fig|926562.3.peg.2975"/>
<name>G8R1W5_OWEHD</name>
<dbReference type="Pfam" id="PF05697">
    <property type="entry name" value="Trigger_N"/>
    <property type="match status" value="1"/>
</dbReference>